<dbReference type="AlphaFoldDB" id="A0A183FHZ7"/>
<proteinExistence type="predicted"/>
<evidence type="ECO:0000313" key="2">
    <source>
        <dbReference type="EMBL" id="VDO68317.1"/>
    </source>
</evidence>
<dbReference type="OrthoDB" id="5846778at2759"/>
<dbReference type="WBParaSite" id="HPBE_0000645101-mRNA-1">
    <property type="protein sequence ID" value="HPBE_0000645101-mRNA-1"/>
    <property type="gene ID" value="HPBE_0000645101"/>
</dbReference>
<keyword evidence="1" id="KW-0472">Membrane</keyword>
<feature type="transmembrane region" description="Helical" evidence="1">
    <location>
        <begin position="71"/>
        <end position="91"/>
    </location>
</feature>
<evidence type="ECO:0000313" key="3">
    <source>
        <dbReference type="Proteomes" id="UP000050761"/>
    </source>
</evidence>
<name>A0A183FHZ7_HELPZ</name>
<dbReference type="Proteomes" id="UP000050761">
    <property type="component" value="Unassembled WGS sequence"/>
</dbReference>
<accession>A0A3P7Y689</accession>
<protein>
    <submittedName>
        <fullName evidence="4">PhoLip_ATPase_C domain-containing protein</fullName>
    </submittedName>
</protein>
<gene>
    <name evidence="2" type="ORF">HPBE_LOCUS6452</name>
</gene>
<reference evidence="2 3" key="1">
    <citation type="submission" date="2018-11" db="EMBL/GenBank/DDBJ databases">
        <authorList>
            <consortium name="Pathogen Informatics"/>
        </authorList>
    </citation>
    <scope>NUCLEOTIDE SEQUENCE [LARGE SCALE GENOMIC DNA]</scope>
</reference>
<keyword evidence="3" id="KW-1185">Reference proteome</keyword>
<feature type="transmembrane region" description="Helical" evidence="1">
    <location>
        <begin position="97"/>
        <end position="121"/>
    </location>
</feature>
<feature type="transmembrane region" description="Helical" evidence="1">
    <location>
        <begin position="44"/>
        <end position="64"/>
    </location>
</feature>
<evidence type="ECO:0000313" key="4">
    <source>
        <dbReference type="WBParaSite" id="HPBE_0000645101-mRNA-1"/>
    </source>
</evidence>
<accession>A0A183FHZ7</accession>
<dbReference type="EMBL" id="UZAH01025666">
    <property type="protein sequence ID" value="VDO68317.1"/>
    <property type="molecule type" value="Genomic_DNA"/>
</dbReference>
<reference evidence="4" key="2">
    <citation type="submission" date="2019-09" db="UniProtKB">
        <authorList>
            <consortium name="WormBaseParasite"/>
        </authorList>
    </citation>
    <scope>IDENTIFICATION</scope>
</reference>
<keyword evidence="1" id="KW-0812">Transmembrane</keyword>
<sequence length="163" mass="18792">MTSVSRCCRAWLSFLLLQDMGVIWMCYNDQAALLFKAASPIIARQYSVAVALICVLRMSLLCYFDSWPLHFCHIMMTTLYSLSMVAEMYYFKTMLSAVPNIVRVVVQVITIIVLATSQQWLSTPPPDRQQRRSGRLFAKHYMEGDLLTPPETDDVRELRKKQS</sequence>
<evidence type="ECO:0000256" key="1">
    <source>
        <dbReference type="SAM" id="Phobius"/>
    </source>
</evidence>
<organism evidence="3 4">
    <name type="scientific">Heligmosomoides polygyrus</name>
    <name type="common">Parasitic roundworm</name>
    <dbReference type="NCBI Taxonomy" id="6339"/>
    <lineage>
        <taxon>Eukaryota</taxon>
        <taxon>Metazoa</taxon>
        <taxon>Ecdysozoa</taxon>
        <taxon>Nematoda</taxon>
        <taxon>Chromadorea</taxon>
        <taxon>Rhabditida</taxon>
        <taxon>Rhabditina</taxon>
        <taxon>Rhabditomorpha</taxon>
        <taxon>Strongyloidea</taxon>
        <taxon>Heligmosomidae</taxon>
        <taxon>Heligmosomoides</taxon>
    </lineage>
</organism>
<keyword evidence="1" id="KW-1133">Transmembrane helix</keyword>